<dbReference type="Pfam" id="PF13386">
    <property type="entry name" value="DsbD_2"/>
    <property type="match status" value="1"/>
</dbReference>
<proteinExistence type="predicted"/>
<organism evidence="3 4">
    <name type="scientific">Solirubrum puertoriconensis</name>
    <dbReference type="NCBI Taxonomy" id="1751427"/>
    <lineage>
        <taxon>Bacteria</taxon>
        <taxon>Pseudomonadati</taxon>
        <taxon>Bacteroidota</taxon>
        <taxon>Cytophagia</taxon>
        <taxon>Cytophagales</taxon>
    </lineage>
</organism>
<dbReference type="Proteomes" id="UP000054223">
    <property type="component" value="Unassembled WGS sequence"/>
</dbReference>
<name>A0A9X0L501_SOLP1</name>
<feature type="transmembrane region" description="Helical" evidence="1">
    <location>
        <begin position="6"/>
        <end position="30"/>
    </location>
</feature>
<evidence type="ECO:0000313" key="3">
    <source>
        <dbReference type="EMBL" id="KUG08025.1"/>
    </source>
</evidence>
<dbReference type="AlphaFoldDB" id="A0A9X0L501"/>
<sequence length="252" mass="26102">MLWTGFLFGLLGSFHCVGMCGAIALALPGAGQQGSRYVLGRVLYNLGRVSTYATLGALAGLLGQSLRVAGVQQGLSIASGLLILLLVAVPERYTGRVAAVLGFDRVLARLKQALAYFFRRPALGALYMSGVLNGLLPCGLVYLALAGALSAPGVGGAAAYMALFGLGTLPLMLALSLTGRLVPLQWRARLRQAVPVVATAMAVLFIVRGLGLGIPYLSPQVAKAANRHSVSCHQTAGHRPATISVCHATPAK</sequence>
<keyword evidence="1" id="KW-1133">Transmembrane helix</keyword>
<feature type="transmembrane region" description="Helical" evidence="1">
    <location>
        <begin position="125"/>
        <end position="145"/>
    </location>
</feature>
<evidence type="ECO:0000256" key="1">
    <source>
        <dbReference type="SAM" id="Phobius"/>
    </source>
</evidence>
<keyword evidence="1" id="KW-0472">Membrane</keyword>
<dbReference type="PANTHER" id="PTHR42208">
    <property type="entry name" value="HEAVY METAL TRANSPORTER-RELATED"/>
    <property type="match status" value="1"/>
</dbReference>
<dbReference type="OrthoDB" id="594443at2"/>
<evidence type="ECO:0000313" key="4">
    <source>
        <dbReference type="Proteomes" id="UP000054223"/>
    </source>
</evidence>
<dbReference type="PANTHER" id="PTHR42208:SF1">
    <property type="entry name" value="HEAVY METAL TRANSPORTER"/>
    <property type="match status" value="1"/>
</dbReference>
<keyword evidence="4" id="KW-1185">Reference proteome</keyword>
<protein>
    <recommendedName>
        <fullName evidence="2">Urease accessory protein UreH-like transmembrane domain-containing protein</fullName>
    </recommendedName>
</protein>
<feature type="transmembrane region" description="Helical" evidence="1">
    <location>
        <begin position="194"/>
        <end position="217"/>
    </location>
</feature>
<accession>A0A9X0L501</accession>
<dbReference type="InterPro" id="IPR039447">
    <property type="entry name" value="UreH-like_TM_dom"/>
</dbReference>
<reference evidence="3 4" key="1">
    <citation type="submission" date="2015-11" db="EMBL/GenBank/DDBJ databases">
        <title>Solirubrum puertoriconensis gen. nov. an environmental bacteria isolated in Puerto Rico.</title>
        <authorList>
            <person name="Cuebas-Irizarry M.F."/>
            <person name="Montalvo-Rodriguez R."/>
        </authorList>
    </citation>
    <scope>NUCLEOTIDE SEQUENCE [LARGE SCALE GENOMIC DNA]</scope>
    <source>
        <strain evidence="3 4">MC1A</strain>
    </source>
</reference>
<feature type="transmembrane region" description="Helical" evidence="1">
    <location>
        <begin position="69"/>
        <end position="89"/>
    </location>
</feature>
<gene>
    <name evidence="3" type="ORF">ASU33_07415</name>
</gene>
<feature type="transmembrane region" description="Helical" evidence="1">
    <location>
        <begin position="157"/>
        <end position="182"/>
    </location>
</feature>
<dbReference type="EMBL" id="LNAL01000006">
    <property type="protein sequence ID" value="KUG08025.1"/>
    <property type="molecule type" value="Genomic_DNA"/>
</dbReference>
<feature type="domain" description="Urease accessory protein UreH-like transmembrane" evidence="2">
    <location>
        <begin position="5"/>
        <end position="203"/>
    </location>
</feature>
<keyword evidence="1" id="KW-0812">Transmembrane</keyword>
<evidence type="ECO:0000259" key="2">
    <source>
        <dbReference type="Pfam" id="PF13386"/>
    </source>
</evidence>
<dbReference type="RefSeq" id="WP_059069043.1">
    <property type="nucleotide sequence ID" value="NZ_LNAL01000006.1"/>
</dbReference>
<comment type="caution">
    <text evidence="3">The sequence shown here is derived from an EMBL/GenBank/DDBJ whole genome shotgun (WGS) entry which is preliminary data.</text>
</comment>